<dbReference type="InterPro" id="IPR035684">
    <property type="entry name" value="ArgRS_core"/>
</dbReference>
<dbReference type="PANTHER" id="PTHR11956">
    <property type="entry name" value="ARGINYL-TRNA SYNTHETASE"/>
    <property type="match status" value="1"/>
</dbReference>
<dbReference type="InterPro" id="IPR014729">
    <property type="entry name" value="Rossmann-like_a/b/a_fold"/>
</dbReference>
<evidence type="ECO:0000259" key="11">
    <source>
        <dbReference type="SMART" id="SM00836"/>
    </source>
</evidence>
<organism evidence="12 13">
    <name type="scientific">Candidatus Acidianus copahuensis</name>
    <dbReference type="NCBI Taxonomy" id="1160895"/>
    <lineage>
        <taxon>Archaea</taxon>
        <taxon>Thermoproteota</taxon>
        <taxon>Thermoprotei</taxon>
        <taxon>Sulfolobales</taxon>
        <taxon>Sulfolobaceae</taxon>
        <taxon>Acidianus</taxon>
    </lineage>
</organism>
<dbReference type="InterPro" id="IPR009080">
    <property type="entry name" value="tRNAsynth_Ia_anticodon-bd"/>
</dbReference>
<dbReference type="EMBL" id="JFZT01000039">
    <property type="protein sequence ID" value="EZQ06816.1"/>
    <property type="molecule type" value="Genomic_DNA"/>
</dbReference>
<keyword evidence="3 8" id="KW-0547">Nucleotide-binding</keyword>
<comment type="similarity">
    <text evidence="1 8 9">Belongs to the class-I aminoacyl-tRNA synthetase family.</text>
</comment>
<comment type="catalytic activity">
    <reaction evidence="7 8">
        <text>tRNA(Arg) + L-arginine + ATP = L-arginyl-tRNA(Arg) + AMP + diphosphate</text>
        <dbReference type="Rhea" id="RHEA:20301"/>
        <dbReference type="Rhea" id="RHEA-COMP:9658"/>
        <dbReference type="Rhea" id="RHEA-COMP:9673"/>
        <dbReference type="ChEBI" id="CHEBI:30616"/>
        <dbReference type="ChEBI" id="CHEBI:32682"/>
        <dbReference type="ChEBI" id="CHEBI:33019"/>
        <dbReference type="ChEBI" id="CHEBI:78442"/>
        <dbReference type="ChEBI" id="CHEBI:78513"/>
        <dbReference type="ChEBI" id="CHEBI:456215"/>
        <dbReference type="EC" id="6.1.1.19"/>
    </reaction>
</comment>
<name>A0A031LP93_9CREN</name>
<dbReference type="AlphaFoldDB" id="A0A031LP93"/>
<dbReference type="HAMAP" id="MF_00123">
    <property type="entry name" value="Arg_tRNA_synth"/>
    <property type="match status" value="1"/>
</dbReference>
<dbReference type="Pfam" id="PF05746">
    <property type="entry name" value="DALR_1"/>
    <property type="match status" value="1"/>
</dbReference>
<evidence type="ECO:0000256" key="1">
    <source>
        <dbReference type="ARBA" id="ARBA00005594"/>
    </source>
</evidence>
<evidence type="ECO:0000256" key="7">
    <source>
        <dbReference type="ARBA" id="ARBA00049339"/>
    </source>
</evidence>
<dbReference type="GO" id="GO:0006420">
    <property type="term" value="P:arginyl-tRNA aminoacylation"/>
    <property type="evidence" value="ECO:0007669"/>
    <property type="project" value="UniProtKB-UniRule"/>
</dbReference>
<dbReference type="PANTHER" id="PTHR11956:SF5">
    <property type="entry name" value="ARGININE--TRNA LIGASE, CYTOPLASMIC"/>
    <property type="match status" value="1"/>
</dbReference>
<comment type="subcellular location">
    <subcellularLocation>
        <location evidence="8">Cytoplasm</location>
    </subcellularLocation>
</comment>
<dbReference type="OrthoDB" id="372102at2157"/>
<comment type="caution">
    <text evidence="12">The sequence shown here is derived from an EMBL/GenBank/DDBJ whole genome shotgun (WGS) entry which is preliminary data.</text>
</comment>
<dbReference type="FunFam" id="1.10.730.10:FF:000006">
    <property type="entry name" value="Arginyl-tRNA synthetase 2, mitochondrial"/>
    <property type="match status" value="1"/>
</dbReference>
<dbReference type="SUPFAM" id="SSF47323">
    <property type="entry name" value="Anticodon-binding domain of a subclass of class I aminoacyl-tRNA synthetases"/>
    <property type="match status" value="1"/>
</dbReference>
<dbReference type="InterPro" id="IPR001278">
    <property type="entry name" value="Arg-tRNA-ligase"/>
</dbReference>
<dbReference type="Proteomes" id="UP000024332">
    <property type="component" value="Unassembled WGS sequence"/>
</dbReference>
<dbReference type="Gene3D" id="3.40.50.620">
    <property type="entry name" value="HUPs"/>
    <property type="match status" value="1"/>
</dbReference>
<dbReference type="SUPFAM" id="SSF52374">
    <property type="entry name" value="Nucleotidylyl transferase"/>
    <property type="match status" value="1"/>
</dbReference>
<keyword evidence="6 8" id="KW-0030">Aminoacyl-tRNA synthetase</keyword>
<keyword evidence="8" id="KW-0963">Cytoplasm</keyword>
<keyword evidence="5 8" id="KW-0648">Protein biosynthesis</keyword>
<gene>
    <name evidence="8" type="primary">argS</name>
    <name evidence="12" type="ORF">CM19_05435</name>
</gene>
<evidence type="ECO:0000256" key="8">
    <source>
        <dbReference type="HAMAP-Rule" id="MF_00123"/>
    </source>
</evidence>
<proteinExistence type="inferred from homology"/>
<dbReference type="PRINTS" id="PR01038">
    <property type="entry name" value="TRNASYNTHARG"/>
</dbReference>
<evidence type="ECO:0000256" key="6">
    <source>
        <dbReference type="ARBA" id="ARBA00023146"/>
    </source>
</evidence>
<evidence type="ECO:0000256" key="4">
    <source>
        <dbReference type="ARBA" id="ARBA00022840"/>
    </source>
</evidence>
<keyword evidence="2 8" id="KW-0436">Ligase</keyword>
<dbReference type="Pfam" id="PF00750">
    <property type="entry name" value="tRNA-synt_1d"/>
    <property type="match status" value="1"/>
</dbReference>
<accession>A0A031LP93</accession>
<dbReference type="Gene3D" id="3.30.1360.70">
    <property type="entry name" value="Arginyl tRNA synthetase N-terminal domain"/>
    <property type="match status" value="1"/>
</dbReference>
<keyword evidence="4 8" id="KW-0067">ATP-binding</keyword>
<evidence type="ECO:0000256" key="2">
    <source>
        <dbReference type="ARBA" id="ARBA00022598"/>
    </source>
</evidence>
<protein>
    <recommendedName>
        <fullName evidence="8">Arginine--tRNA ligase</fullName>
        <ecNumber evidence="8">6.1.1.19</ecNumber>
    </recommendedName>
    <alternativeName>
        <fullName evidence="8">Arginyl-tRNA synthetase</fullName>
        <shortName evidence="8">ArgRS</shortName>
    </alternativeName>
</protein>
<evidence type="ECO:0000256" key="5">
    <source>
        <dbReference type="ARBA" id="ARBA00022917"/>
    </source>
</evidence>
<feature type="domain" description="DALR anticodon binding" evidence="11">
    <location>
        <begin position="502"/>
        <end position="618"/>
    </location>
</feature>
<dbReference type="Gene3D" id="1.10.730.10">
    <property type="entry name" value="Isoleucyl-tRNA Synthetase, Domain 1"/>
    <property type="match status" value="1"/>
</dbReference>
<evidence type="ECO:0000313" key="13">
    <source>
        <dbReference type="Proteomes" id="UP000024332"/>
    </source>
</evidence>
<evidence type="ECO:0000313" key="12">
    <source>
        <dbReference type="EMBL" id="EZQ06816.1"/>
    </source>
</evidence>
<dbReference type="NCBIfam" id="NF002446">
    <property type="entry name" value="PRK01611.3-3"/>
    <property type="match status" value="1"/>
</dbReference>
<dbReference type="InterPro" id="IPR008909">
    <property type="entry name" value="DALR_anticod-bd"/>
</dbReference>
<dbReference type="GO" id="GO:0005524">
    <property type="term" value="F:ATP binding"/>
    <property type="evidence" value="ECO:0007669"/>
    <property type="project" value="UniProtKB-UniRule"/>
</dbReference>
<dbReference type="RefSeq" id="WP_048099351.1">
    <property type="nucleotide sequence ID" value="NZ_JFZT01000039.1"/>
</dbReference>
<evidence type="ECO:0000256" key="3">
    <source>
        <dbReference type="ARBA" id="ARBA00022741"/>
    </source>
</evidence>
<reference evidence="12 13" key="1">
    <citation type="submission" date="2014-03" db="EMBL/GenBank/DDBJ databases">
        <title>Draft genome sequence of the novel thermoacidophilic archaea Acidianus copahuensis ALE1 strain, isolated from Copahue volcanic area in Neuquen Argentina.</title>
        <authorList>
            <person name="Urbieta M.S."/>
            <person name="Rascovan N."/>
            <person name="Castro C."/>
            <person name="Revale S."/>
            <person name="Giaveno M.A."/>
            <person name="Vazquez M.P."/>
            <person name="Donati E.R."/>
        </authorList>
    </citation>
    <scope>NUCLEOTIDE SEQUENCE [LARGE SCALE GENOMIC DNA]</scope>
    <source>
        <strain evidence="12 13">ALE1</strain>
    </source>
</reference>
<keyword evidence="13" id="KW-1185">Reference proteome</keyword>
<evidence type="ECO:0000256" key="9">
    <source>
        <dbReference type="RuleBase" id="RU363038"/>
    </source>
</evidence>
<dbReference type="EC" id="6.1.1.19" evidence="8"/>
<dbReference type="GO" id="GO:0005737">
    <property type="term" value="C:cytoplasm"/>
    <property type="evidence" value="ECO:0007669"/>
    <property type="project" value="UniProtKB-SubCell"/>
</dbReference>
<dbReference type="InterPro" id="IPR036695">
    <property type="entry name" value="Arg-tRNA-synth_N_sf"/>
</dbReference>
<dbReference type="GO" id="GO:0004814">
    <property type="term" value="F:arginine-tRNA ligase activity"/>
    <property type="evidence" value="ECO:0007669"/>
    <property type="project" value="UniProtKB-UniRule"/>
</dbReference>
<evidence type="ECO:0000256" key="10">
    <source>
        <dbReference type="SAM" id="Coils"/>
    </source>
</evidence>
<feature type="short sequence motif" description="'HIGH' region" evidence="8">
    <location>
        <begin position="111"/>
        <end position="121"/>
    </location>
</feature>
<dbReference type="SMART" id="SM00836">
    <property type="entry name" value="DALR_1"/>
    <property type="match status" value="1"/>
</dbReference>
<keyword evidence="10" id="KW-0175">Coiled coil</keyword>
<feature type="coiled-coil region" evidence="10">
    <location>
        <begin position="193"/>
        <end position="227"/>
    </location>
</feature>
<dbReference type="STRING" id="1160895.CM19_05435"/>
<sequence>MDVLAEAKKEMARQLSSLLNVRENIILGNIEYPPREVGDLSLPLPSVTRNFNLEVNYSGKLIRSMKRDGIFINAELNEGELFTQLFSNFTDDFGLVKVDQPRRIVVEHTSANPIHPLHIGHLRNVVIGDSLSRLLKSRGHQVNVRFYVNDGGRQVALLIYGLHKLGYPEPPPNIKKDLWLGTIYAMTNIILEIRNLSKELESTEEGYKEKIEKRDELVAIAEELREKDEKIFDLLAEEIRKDEDPEAEISKLIKSYEGGDEKVKAIVRKYVNYALEGFMESLSKLHVSFDNFDYESDLLWSGKVKDILYSAFESRAKINYKGTWALDLDDFLDDEAREQVGIPKDLEIPPLVLTRSDGTSLYTVRDIAYTLYKFSSFKADKVINVIAEQQLVPQMQLRATLYILGFPEIAKNLVHYSYGMVSLQGMKMSGRRGQYVSLDEIYEKVSSVVKTKVKEKGGVLENIDEIVNAAIRYALLSVSANKPVSFNISRVTNFEENSGPYLQYTYARAYNILAKLEGKPKLENANLSDIVEDKRKILISIAKFPEVFSSSADNLQPEAIIVYLRKLADLFNSWYDRERVLQEKDDGNRTTRIFLVKGVETVIRNGLDVLGIVSLTKM</sequence>